<dbReference type="Gene3D" id="3.30.70.100">
    <property type="match status" value="1"/>
</dbReference>
<dbReference type="GO" id="GO:0071949">
    <property type="term" value="F:FAD binding"/>
    <property type="evidence" value="ECO:0007669"/>
    <property type="project" value="InterPro"/>
</dbReference>
<dbReference type="AlphaFoldDB" id="A0A315Z4S9"/>
<proteinExistence type="predicted"/>
<sequence length="149" mass="17960">MKGLVYVSEATMKFDQTKLANLTLKASNKNKLLKITGYLYYEKNRFIQYIEGDDLSIDALFENIKKDQRHNVINVISQEINKRRFPAWQMNQLKKEDFVRTKMEHLITDLLLLKRNKTVDKENEWDRMAWEMIDRMAKLRTMVYKYPFA</sequence>
<gene>
    <name evidence="2" type="ORF">BC781_10712</name>
</gene>
<accession>A0A315Z4S9</accession>
<dbReference type="EMBL" id="QGDO01000007">
    <property type="protein sequence ID" value="PWJ38422.1"/>
    <property type="molecule type" value="Genomic_DNA"/>
</dbReference>
<protein>
    <submittedName>
        <fullName evidence="2">FAD-dependent sensor of blue light</fullName>
    </submittedName>
</protein>
<reference evidence="2 3" key="1">
    <citation type="submission" date="2018-03" db="EMBL/GenBank/DDBJ databases">
        <title>Genomic Encyclopedia of Archaeal and Bacterial Type Strains, Phase II (KMG-II): from individual species to whole genera.</title>
        <authorList>
            <person name="Goeker M."/>
        </authorList>
    </citation>
    <scope>NUCLEOTIDE SEQUENCE [LARGE SCALE GENOMIC DNA]</scope>
    <source>
        <strain evidence="2 3">DSM 28229</strain>
    </source>
</reference>
<dbReference type="Pfam" id="PF04940">
    <property type="entry name" value="BLUF"/>
    <property type="match status" value="1"/>
</dbReference>
<dbReference type="Proteomes" id="UP000245535">
    <property type="component" value="Unassembled WGS sequence"/>
</dbReference>
<keyword evidence="3" id="KW-1185">Reference proteome</keyword>
<evidence type="ECO:0000259" key="1">
    <source>
        <dbReference type="PROSITE" id="PS50925"/>
    </source>
</evidence>
<dbReference type="SUPFAM" id="SSF54975">
    <property type="entry name" value="Acylphosphatase/BLUF domain-like"/>
    <property type="match status" value="1"/>
</dbReference>
<dbReference type="InterPro" id="IPR036046">
    <property type="entry name" value="Acylphosphatase-like_dom_sf"/>
</dbReference>
<dbReference type="GO" id="GO:0009882">
    <property type="term" value="F:blue light photoreceptor activity"/>
    <property type="evidence" value="ECO:0007669"/>
    <property type="project" value="InterPro"/>
</dbReference>
<feature type="domain" description="BLUF" evidence="1">
    <location>
        <begin position="1"/>
        <end position="91"/>
    </location>
</feature>
<dbReference type="InterPro" id="IPR007024">
    <property type="entry name" value="BLUF_domain"/>
</dbReference>
<dbReference type="PROSITE" id="PS50925">
    <property type="entry name" value="BLUF"/>
    <property type="match status" value="1"/>
</dbReference>
<dbReference type="OrthoDB" id="1122028at2"/>
<dbReference type="RefSeq" id="WP_109621479.1">
    <property type="nucleotide sequence ID" value="NZ_QGDO01000007.1"/>
</dbReference>
<evidence type="ECO:0000313" key="2">
    <source>
        <dbReference type="EMBL" id="PWJ38422.1"/>
    </source>
</evidence>
<organism evidence="2 3">
    <name type="scientific">Sediminitomix flava</name>
    <dbReference type="NCBI Taxonomy" id="379075"/>
    <lineage>
        <taxon>Bacteria</taxon>
        <taxon>Pseudomonadati</taxon>
        <taxon>Bacteroidota</taxon>
        <taxon>Cytophagia</taxon>
        <taxon>Cytophagales</taxon>
        <taxon>Flammeovirgaceae</taxon>
        <taxon>Sediminitomix</taxon>
    </lineage>
</organism>
<name>A0A315Z4S9_SEDFL</name>
<dbReference type="SMART" id="SM01034">
    <property type="entry name" value="BLUF"/>
    <property type="match status" value="1"/>
</dbReference>
<comment type="caution">
    <text evidence="2">The sequence shown here is derived from an EMBL/GenBank/DDBJ whole genome shotgun (WGS) entry which is preliminary data.</text>
</comment>
<evidence type="ECO:0000313" key="3">
    <source>
        <dbReference type="Proteomes" id="UP000245535"/>
    </source>
</evidence>